<proteinExistence type="predicted"/>
<organism evidence="2 3">
    <name type="scientific">Pseudocercospora eumusae</name>
    <dbReference type="NCBI Taxonomy" id="321146"/>
    <lineage>
        <taxon>Eukaryota</taxon>
        <taxon>Fungi</taxon>
        <taxon>Dikarya</taxon>
        <taxon>Ascomycota</taxon>
        <taxon>Pezizomycotina</taxon>
        <taxon>Dothideomycetes</taxon>
        <taxon>Dothideomycetidae</taxon>
        <taxon>Mycosphaerellales</taxon>
        <taxon>Mycosphaerellaceae</taxon>
        <taxon>Pseudocercospora</taxon>
    </lineage>
</organism>
<name>A0A139HCP1_9PEZI</name>
<dbReference type="AlphaFoldDB" id="A0A139HCP1"/>
<comment type="caution">
    <text evidence="2">The sequence shown here is derived from an EMBL/GenBank/DDBJ whole genome shotgun (WGS) entry which is preliminary data.</text>
</comment>
<dbReference type="OrthoDB" id="4364733at2759"/>
<gene>
    <name evidence="2" type="ORF">AC578_7000</name>
</gene>
<keyword evidence="3" id="KW-1185">Reference proteome</keyword>
<accession>A0A139HCP1</accession>
<feature type="region of interest" description="Disordered" evidence="1">
    <location>
        <begin position="1"/>
        <end position="38"/>
    </location>
</feature>
<feature type="compositionally biased region" description="Basic and acidic residues" evidence="1">
    <location>
        <begin position="10"/>
        <end position="28"/>
    </location>
</feature>
<reference evidence="2 3" key="1">
    <citation type="submission" date="2015-07" db="EMBL/GenBank/DDBJ databases">
        <title>Comparative genomics of the Sigatoka disease complex on banana suggests a link between parallel evolutionary changes in Pseudocercospora fijiensis and Pseudocercospora eumusae and increased virulence on the banana host.</title>
        <authorList>
            <person name="Chang T.-C."/>
            <person name="Salvucci A."/>
            <person name="Crous P.W."/>
            <person name="Stergiopoulos I."/>
        </authorList>
    </citation>
    <scope>NUCLEOTIDE SEQUENCE [LARGE SCALE GENOMIC DNA]</scope>
    <source>
        <strain evidence="2 3">CBS 114824</strain>
    </source>
</reference>
<dbReference type="EMBL" id="LFZN01000078">
    <property type="protein sequence ID" value="KXT00215.1"/>
    <property type="molecule type" value="Genomic_DNA"/>
</dbReference>
<protein>
    <submittedName>
        <fullName evidence="2">Uncharacterized protein</fullName>
    </submittedName>
</protein>
<feature type="compositionally biased region" description="Acidic residues" evidence="1">
    <location>
        <begin position="259"/>
        <end position="277"/>
    </location>
</feature>
<dbReference type="Proteomes" id="UP000070133">
    <property type="component" value="Unassembled WGS sequence"/>
</dbReference>
<evidence type="ECO:0000313" key="3">
    <source>
        <dbReference type="Proteomes" id="UP000070133"/>
    </source>
</evidence>
<sequence>MESVPAFDATGERPAKRPREDDSDHPETRISASAMGNEYTAPQLQFRPSLPIPAGTTIPSVQQMLDTLSPTQMRSVLATTISADLTYCALSCLTDCWTQKLRAEQARVIDFDDCSKEVWHTLNTKYRKLSGSKQYDMSFDAFESVTGSIESIQSQVTRSSSYGTKLSALETLRKIGKSILLSNDCLGSEVRKLFGHDSSYVDAMMHIVECMSDEERFAAGRNVSEAGKGELRDKIDWVAKDAAGYCIFEGLEEVLDLLDGVEDEEDDDGEEDEDGEEANEKVHGPANREVITIDGDD</sequence>
<evidence type="ECO:0000256" key="1">
    <source>
        <dbReference type="SAM" id="MobiDB-lite"/>
    </source>
</evidence>
<evidence type="ECO:0000313" key="2">
    <source>
        <dbReference type="EMBL" id="KXT00215.1"/>
    </source>
</evidence>
<feature type="region of interest" description="Disordered" evidence="1">
    <location>
        <begin position="259"/>
        <end position="297"/>
    </location>
</feature>